<dbReference type="PRINTS" id="PR00509">
    <property type="entry name" value="PGMPMM"/>
</dbReference>
<protein>
    <submittedName>
        <fullName evidence="8">Phosphoglucomutase</fullName>
    </submittedName>
</protein>
<organism evidence="8 9">
    <name type="scientific">Geodia barretti</name>
    <name type="common">Barrett's horny sponge</name>
    <dbReference type="NCBI Taxonomy" id="519541"/>
    <lineage>
        <taxon>Eukaryota</taxon>
        <taxon>Metazoa</taxon>
        <taxon>Porifera</taxon>
        <taxon>Demospongiae</taxon>
        <taxon>Heteroscleromorpha</taxon>
        <taxon>Tetractinellida</taxon>
        <taxon>Astrophorina</taxon>
        <taxon>Geodiidae</taxon>
        <taxon>Geodia</taxon>
    </lineage>
</organism>
<keyword evidence="6" id="KW-0413">Isomerase</keyword>
<dbReference type="GO" id="GO:0005975">
    <property type="term" value="P:carbohydrate metabolic process"/>
    <property type="evidence" value="ECO:0007669"/>
    <property type="project" value="InterPro"/>
</dbReference>
<dbReference type="PROSITE" id="PS00710">
    <property type="entry name" value="PGM_PMM"/>
    <property type="match status" value="1"/>
</dbReference>
<dbReference type="EMBL" id="CASHTH010002370">
    <property type="protein sequence ID" value="CAI8028952.1"/>
    <property type="molecule type" value="Genomic_DNA"/>
</dbReference>
<dbReference type="Proteomes" id="UP001174909">
    <property type="component" value="Unassembled WGS sequence"/>
</dbReference>
<evidence type="ECO:0000256" key="6">
    <source>
        <dbReference type="ARBA" id="ARBA00023235"/>
    </source>
</evidence>
<keyword evidence="9" id="KW-1185">Reference proteome</keyword>
<dbReference type="InterPro" id="IPR016055">
    <property type="entry name" value="A-D-PHexomutase_a/b/a-I/II/III"/>
</dbReference>
<comment type="cofactor">
    <cofactor evidence="1">
        <name>Mg(2+)</name>
        <dbReference type="ChEBI" id="CHEBI:18420"/>
    </cofactor>
</comment>
<keyword evidence="5" id="KW-0460">Magnesium</keyword>
<dbReference type="PANTHER" id="PTHR43771">
    <property type="entry name" value="PHOSPHOMANNOMUTASE"/>
    <property type="match status" value="1"/>
</dbReference>
<dbReference type="PANTHER" id="PTHR43771:SF1">
    <property type="entry name" value="PHOSPHOMANNOMUTASE"/>
    <property type="match status" value="1"/>
</dbReference>
<dbReference type="Gene3D" id="3.40.120.10">
    <property type="entry name" value="Alpha-D-Glucose-1,6-Bisphosphate, subunit A, domain 3"/>
    <property type="match status" value="2"/>
</dbReference>
<keyword evidence="3" id="KW-0597">Phosphoprotein</keyword>
<dbReference type="GO" id="GO:0000287">
    <property type="term" value="F:magnesium ion binding"/>
    <property type="evidence" value="ECO:0007669"/>
    <property type="project" value="InterPro"/>
</dbReference>
<dbReference type="GO" id="GO:0016868">
    <property type="term" value="F:intramolecular phosphotransferase activity"/>
    <property type="evidence" value="ECO:0007669"/>
    <property type="project" value="InterPro"/>
</dbReference>
<keyword evidence="4" id="KW-0479">Metal-binding</keyword>
<comment type="similarity">
    <text evidence="2">Belongs to the phosphohexose mutase family.</text>
</comment>
<evidence type="ECO:0000313" key="8">
    <source>
        <dbReference type="EMBL" id="CAI8028952.1"/>
    </source>
</evidence>
<gene>
    <name evidence="8" type="ORF">GBAR_LOCUS16468</name>
</gene>
<proteinExistence type="inferred from homology"/>
<dbReference type="AlphaFoldDB" id="A0AA35SHD5"/>
<feature type="domain" description="Alpha-D-phosphohexomutase alpha/beta/alpha" evidence="7">
    <location>
        <begin position="4"/>
        <end position="71"/>
    </location>
</feature>
<evidence type="ECO:0000256" key="3">
    <source>
        <dbReference type="ARBA" id="ARBA00022553"/>
    </source>
</evidence>
<dbReference type="InterPro" id="IPR016066">
    <property type="entry name" value="A-D-PHexomutase_CS"/>
</dbReference>
<dbReference type="InterPro" id="IPR005844">
    <property type="entry name" value="A-D-PHexomutase_a/b/a-I"/>
</dbReference>
<evidence type="ECO:0000256" key="4">
    <source>
        <dbReference type="ARBA" id="ARBA00022723"/>
    </source>
</evidence>
<dbReference type="Pfam" id="PF02878">
    <property type="entry name" value="PGM_PMM_I"/>
    <property type="match status" value="1"/>
</dbReference>
<dbReference type="InterPro" id="IPR005841">
    <property type="entry name" value="Alpha-D-phosphohexomutase_SF"/>
</dbReference>
<evidence type="ECO:0000313" key="9">
    <source>
        <dbReference type="Proteomes" id="UP001174909"/>
    </source>
</evidence>
<reference evidence="8" key="1">
    <citation type="submission" date="2023-03" db="EMBL/GenBank/DDBJ databases">
        <authorList>
            <person name="Steffen K."/>
            <person name="Cardenas P."/>
        </authorList>
    </citation>
    <scope>NUCLEOTIDE SEQUENCE</scope>
</reference>
<name>A0AA35SHD5_GEOBA</name>
<evidence type="ECO:0000256" key="2">
    <source>
        <dbReference type="ARBA" id="ARBA00010231"/>
    </source>
</evidence>
<dbReference type="SUPFAM" id="SSF53738">
    <property type="entry name" value="Phosphoglucomutase, first 3 domains"/>
    <property type="match status" value="2"/>
</dbReference>
<sequence length="171" mass="18649">MVEADVLNIGMVSTDQYYYACATLNQAGIMVTASHNPPEYGGFKMVKQMPEILGGEMVQALRSIVETEAFARPSRHGKMIEKVRDVDLPEGFAEKVLSLIDVDALMPLKVIADTGNGMVGPILQRIYSRLPTVELTGMYLEPDGNLPNRGPDPLKPENRAGVAAAGRCRRC</sequence>
<evidence type="ECO:0000256" key="5">
    <source>
        <dbReference type="ARBA" id="ARBA00022842"/>
    </source>
</evidence>
<evidence type="ECO:0000259" key="7">
    <source>
        <dbReference type="Pfam" id="PF02878"/>
    </source>
</evidence>
<evidence type="ECO:0000256" key="1">
    <source>
        <dbReference type="ARBA" id="ARBA00001946"/>
    </source>
</evidence>
<comment type="caution">
    <text evidence="8">The sequence shown here is derived from an EMBL/GenBank/DDBJ whole genome shotgun (WGS) entry which is preliminary data.</text>
</comment>
<accession>A0AA35SHD5</accession>